<gene>
    <name evidence="2" type="ORF">niasHT_005300</name>
</gene>
<feature type="compositionally biased region" description="Basic residues" evidence="1">
    <location>
        <begin position="101"/>
        <end position="113"/>
    </location>
</feature>
<sequence>MERLAPVEGWKGESHAIAIVSSPFGRNIRTVKEKVEEKGRADERGKLFLLHFALNKRRVFFVGKAGRRRQAKVSERGDDGGRGNGRTDNERTGGGKEWAKVKRRQRSDRQHTFRTVHFHIHPRPQLSPTTRTTKHLQINRSTINASLPHPT</sequence>
<evidence type="ECO:0000256" key="1">
    <source>
        <dbReference type="SAM" id="MobiDB-lite"/>
    </source>
</evidence>
<feature type="compositionally biased region" description="Basic and acidic residues" evidence="1">
    <location>
        <begin position="72"/>
        <end position="100"/>
    </location>
</feature>
<accession>A0ABD2M0K1</accession>
<dbReference type="EMBL" id="JBICBT010000200">
    <property type="protein sequence ID" value="KAL3121040.1"/>
    <property type="molecule type" value="Genomic_DNA"/>
</dbReference>
<organism evidence="2 3">
    <name type="scientific">Heterodera trifolii</name>
    <dbReference type="NCBI Taxonomy" id="157864"/>
    <lineage>
        <taxon>Eukaryota</taxon>
        <taxon>Metazoa</taxon>
        <taxon>Ecdysozoa</taxon>
        <taxon>Nematoda</taxon>
        <taxon>Chromadorea</taxon>
        <taxon>Rhabditida</taxon>
        <taxon>Tylenchina</taxon>
        <taxon>Tylenchomorpha</taxon>
        <taxon>Tylenchoidea</taxon>
        <taxon>Heteroderidae</taxon>
        <taxon>Heteroderinae</taxon>
        <taxon>Heterodera</taxon>
    </lineage>
</organism>
<keyword evidence="3" id="KW-1185">Reference proteome</keyword>
<dbReference type="AlphaFoldDB" id="A0ABD2M0K1"/>
<protein>
    <submittedName>
        <fullName evidence="2">Uncharacterized protein</fullName>
    </submittedName>
</protein>
<proteinExistence type="predicted"/>
<reference evidence="2 3" key="1">
    <citation type="submission" date="2024-10" db="EMBL/GenBank/DDBJ databases">
        <authorList>
            <person name="Kim D."/>
        </authorList>
    </citation>
    <scope>NUCLEOTIDE SEQUENCE [LARGE SCALE GENOMIC DNA]</scope>
    <source>
        <strain evidence="2">BH-2024</strain>
    </source>
</reference>
<dbReference type="Proteomes" id="UP001620626">
    <property type="component" value="Unassembled WGS sequence"/>
</dbReference>
<evidence type="ECO:0000313" key="3">
    <source>
        <dbReference type="Proteomes" id="UP001620626"/>
    </source>
</evidence>
<evidence type="ECO:0000313" key="2">
    <source>
        <dbReference type="EMBL" id="KAL3121040.1"/>
    </source>
</evidence>
<feature type="region of interest" description="Disordered" evidence="1">
    <location>
        <begin position="65"/>
        <end position="113"/>
    </location>
</feature>
<name>A0ABD2M0K1_9BILA</name>
<comment type="caution">
    <text evidence="2">The sequence shown here is derived from an EMBL/GenBank/DDBJ whole genome shotgun (WGS) entry which is preliminary data.</text>
</comment>